<evidence type="ECO:0000259" key="1">
    <source>
        <dbReference type="SMART" id="SM00507"/>
    </source>
</evidence>
<dbReference type="CDD" id="cd00085">
    <property type="entry name" value="HNHc"/>
    <property type="match status" value="1"/>
</dbReference>
<dbReference type="SMART" id="SM00507">
    <property type="entry name" value="HNHc"/>
    <property type="match status" value="1"/>
</dbReference>
<comment type="caution">
    <text evidence="2">The sequence shown here is derived from an EMBL/GenBank/DDBJ whole genome shotgun (WGS) entry which is preliminary data.</text>
</comment>
<dbReference type="EMBL" id="VUNI01000019">
    <property type="protein sequence ID" value="MST75503.1"/>
    <property type="molecule type" value="Genomic_DNA"/>
</dbReference>
<dbReference type="RefSeq" id="WP_154430466.1">
    <property type="nucleotide sequence ID" value="NZ_VUNI01000019.1"/>
</dbReference>
<name>A0A6L5YSE7_9FIRM</name>
<dbReference type="Pfam" id="PF01844">
    <property type="entry name" value="HNH"/>
    <property type="match status" value="1"/>
</dbReference>
<dbReference type="Gene3D" id="1.10.30.50">
    <property type="match status" value="1"/>
</dbReference>
<feature type="domain" description="HNH nuclease" evidence="1">
    <location>
        <begin position="9"/>
        <end position="59"/>
    </location>
</feature>
<reference evidence="2 3" key="1">
    <citation type="submission" date="2019-08" db="EMBL/GenBank/DDBJ databases">
        <title>In-depth cultivation of the pig gut microbiome towards novel bacterial diversity and tailored functional studies.</title>
        <authorList>
            <person name="Wylensek D."/>
            <person name="Hitch T.C.A."/>
            <person name="Clavel T."/>
        </authorList>
    </citation>
    <scope>NUCLEOTIDE SEQUENCE [LARGE SCALE GENOMIC DNA]</scope>
    <source>
        <strain evidence="2 3">MUC/MUC-530-WT-4D</strain>
    </source>
</reference>
<evidence type="ECO:0000313" key="3">
    <source>
        <dbReference type="Proteomes" id="UP000474024"/>
    </source>
</evidence>
<keyword evidence="3" id="KW-1185">Reference proteome</keyword>
<dbReference type="InterPro" id="IPR003615">
    <property type="entry name" value="HNH_nuc"/>
</dbReference>
<dbReference type="GO" id="GO:0008270">
    <property type="term" value="F:zinc ion binding"/>
    <property type="evidence" value="ECO:0007669"/>
    <property type="project" value="InterPro"/>
</dbReference>
<keyword evidence="2" id="KW-0378">Hydrolase</keyword>
<dbReference type="GO" id="GO:0003676">
    <property type="term" value="F:nucleic acid binding"/>
    <property type="evidence" value="ECO:0007669"/>
    <property type="project" value="InterPro"/>
</dbReference>
<accession>A0A6L5YSE7</accession>
<organism evidence="2 3">
    <name type="scientific">Roseburia porci</name>
    <dbReference type="NCBI Taxonomy" id="2605790"/>
    <lineage>
        <taxon>Bacteria</taxon>
        <taxon>Bacillati</taxon>
        <taxon>Bacillota</taxon>
        <taxon>Clostridia</taxon>
        <taxon>Lachnospirales</taxon>
        <taxon>Lachnospiraceae</taxon>
        <taxon>Roseburia</taxon>
    </lineage>
</organism>
<dbReference type="InterPro" id="IPR002711">
    <property type="entry name" value="HNH"/>
</dbReference>
<dbReference type="Proteomes" id="UP000474024">
    <property type="component" value="Unassembled WGS sequence"/>
</dbReference>
<proteinExistence type="predicted"/>
<protein>
    <submittedName>
        <fullName evidence="2">HNH endonuclease</fullName>
    </submittedName>
</protein>
<gene>
    <name evidence="2" type="ORF">FYJ75_10820</name>
</gene>
<evidence type="ECO:0000313" key="2">
    <source>
        <dbReference type="EMBL" id="MST75503.1"/>
    </source>
</evidence>
<sequence length="71" mass="8094">MKRGAEHSRVQRKGRERDLQTCQICGSKDHTEGHHLFDYAMGGAADEDNIVTLCHDCHQNVHKGLTSLFRF</sequence>
<keyword evidence="2" id="KW-0255">Endonuclease</keyword>
<dbReference type="GO" id="GO:0004519">
    <property type="term" value="F:endonuclease activity"/>
    <property type="evidence" value="ECO:0007669"/>
    <property type="project" value="UniProtKB-KW"/>
</dbReference>
<dbReference type="AlphaFoldDB" id="A0A6L5YSE7"/>
<keyword evidence="2" id="KW-0540">Nuclease</keyword>